<feature type="compositionally biased region" description="Basic and acidic residues" evidence="1">
    <location>
        <begin position="37"/>
        <end position="48"/>
    </location>
</feature>
<evidence type="ECO:0000256" key="1">
    <source>
        <dbReference type="SAM" id="MobiDB-lite"/>
    </source>
</evidence>
<evidence type="ECO:0000313" key="2">
    <source>
        <dbReference type="EMBL" id="CAH1247839.1"/>
    </source>
</evidence>
<sequence length="262" mass="29037">MLSWLKKANPSLQQPTFPGQPNPADTENPLHTATDNRGVEKAMEEAASRKRKRGSNGQYDVETRVNPSLQWPTFPGLPNPADTENPLLTAAANREVEKVIREAASRKRKRGSYGQYTAEARAKIAKLCIEIGPTKAAEKMSEEVGRQLNESTVRSIRKSYEKEVKRQGNNNIPSFPRKTAGQPLKLGDLDADVQKFVRDTKENGGVVSRALVMSAAKRIVSQKDRSLLSEYGGPIVITQAWANSFLHRMNCVERKGAKAARK</sequence>
<keyword evidence="3" id="KW-1185">Reference proteome</keyword>
<dbReference type="OrthoDB" id="6121298at2759"/>
<feature type="region of interest" description="Disordered" evidence="1">
    <location>
        <begin position="1"/>
        <end position="71"/>
    </location>
</feature>
<evidence type="ECO:0000313" key="3">
    <source>
        <dbReference type="Proteomes" id="UP000838412"/>
    </source>
</evidence>
<dbReference type="Proteomes" id="UP000838412">
    <property type="component" value="Chromosome 16"/>
</dbReference>
<organism evidence="2 3">
    <name type="scientific">Branchiostoma lanceolatum</name>
    <name type="common">Common lancelet</name>
    <name type="synonym">Amphioxus lanceolatum</name>
    <dbReference type="NCBI Taxonomy" id="7740"/>
    <lineage>
        <taxon>Eukaryota</taxon>
        <taxon>Metazoa</taxon>
        <taxon>Chordata</taxon>
        <taxon>Cephalochordata</taxon>
        <taxon>Leptocardii</taxon>
        <taxon>Amphioxiformes</taxon>
        <taxon>Branchiostomatidae</taxon>
        <taxon>Branchiostoma</taxon>
    </lineage>
</organism>
<feature type="region of interest" description="Disordered" evidence="1">
    <location>
        <begin position="164"/>
        <end position="183"/>
    </location>
</feature>
<accession>A0A8K0ECD5</accession>
<gene>
    <name evidence="2" type="primary">Hypp8025</name>
    <name evidence="2" type="ORF">BLAG_LOCUS9384</name>
</gene>
<dbReference type="AlphaFoldDB" id="A0A8K0ECD5"/>
<feature type="compositionally biased region" description="Polar residues" evidence="1">
    <location>
        <begin position="10"/>
        <end position="35"/>
    </location>
</feature>
<reference evidence="2" key="1">
    <citation type="submission" date="2022-01" db="EMBL/GenBank/DDBJ databases">
        <authorList>
            <person name="Braso-Vives M."/>
        </authorList>
    </citation>
    <scope>NUCLEOTIDE SEQUENCE</scope>
</reference>
<dbReference type="EMBL" id="OV696701">
    <property type="protein sequence ID" value="CAH1247839.1"/>
    <property type="molecule type" value="Genomic_DNA"/>
</dbReference>
<proteinExistence type="predicted"/>
<protein>
    <submittedName>
        <fullName evidence="2">Hypp8025 protein</fullName>
    </submittedName>
</protein>
<name>A0A8K0ECD5_BRALA</name>